<dbReference type="GO" id="GO:0003735">
    <property type="term" value="F:structural constituent of ribosome"/>
    <property type="evidence" value="ECO:0007669"/>
    <property type="project" value="InterPro"/>
</dbReference>
<keyword evidence="7" id="KW-1185">Reference proteome</keyword>
<dbReference type="PANTHER" id="PTHR13501:SF10">
    <property type="entry name" value="LARGE RIBOSOMAL SUBUNIT PROTEIN UL22M"/>
    <property type="match status" value="1"/>
</dbReference>
<evidence type="ECO:0000256" key="4">
    <source>
        <dbReference type="RuleBase" id="RU004005"/>
    </source>
</evidence>
<dbReference type="PANTHER" id="PTHR13501">
    <property type="entry name" value="CHLOROPLAST 50S RIBOSOMAL PROTEIN L22-RELATED"/>
    <property type="match status" value="1"/>
</dbReference>
<dbReference type="FunFam" id="3.90.470.10:FF:000017">
    <property type="entry name" value="54S ribosomal protein L22, mitochondrial"/>
    <property type="match status" value="1"/>
</dbReference>
<dbReference type="Gene3D" id="3.90.470.10">
    <property type="entry name" value="Ribosomal protein L22/L17"/>
    <property type="match status" value="1"/>
</dbReference>
<proteinExistence type="inferred from homology"/>
<evidence type="ECO:0000256" key="1">
    <source>
        <dbReference type="ARBA" id="ARBA00009451"/>
    </source>
</evidence>
<name>A0A6A7C1J0_9PEZI</name>
<dbReference type="EMBL" id="MU005973">
    <property type="protein sequence ID" value="KAF2861370.1"/>
    <property type="molecule type" value="Genomic_DNA"/>
</dbReference>
<dbReference type="InterPro" id="IPR047867">
    <property type="entry name" value="Ribosomal_uL22_bac/org-type"/>
</dbReference>
<keyword evidence="3 4" id="KW-0687">Ribonucleoprotein</keyword>
<evidence type="ECO:0000313" key="6">
    <source>
        <dbReference type="EMBL" id="KAF2861370.1"/>
    </source>
</evidence>
<evidence type="ECO:0000256" key="3">
    <source>
        <dbReference type="ARBA" id="ARBA00023274"/>
    </source>
</evidence>
<accession>A0A6A7C1J0</accession>
<evidence type="ECO:0000256" key="5">
    <source>
        <dbReference type="SAM" id="MobiDB-lite"/>
    </source>
</evidence>
<dbReference type="SUPFAM" id="SSF54843">
    <property type="entry name" value="Ribosomal protein L22"/>
    <property type="match status" value="1"/>
</dbReference>
<dbReference type="OrthoDB" id="416470at2759"/>
<organism evidence="6 7">
    <name type="scientific">Piedraia hortae CBS 480.64</name>
    <dbReference type="NCBI Taxonomy" id="1314780"/>
    <lineage>
        <taxon>Eukaryota</taxon>
        <taxon>Fungi</taxon>
        <taxon>Dikarya</taxon>
        <taxon>Ascomycota</taxon>
        <taxon>Pezizomycotina</taxon>
        <taxon>Dothideomycetes</taxon>
        <taxon>Dothideomycetidae</taxon>
        <taxon>Capnodiales</taxon>
        <taxon>Piedraiaceae</taxon>
        <taxon>Piedraia</taxon>
    </lineage>
</organism>
<feature type="region of interest" description="Disordered" evidence="5">
    <location>
        <begin position="60"/>
        <end position="84"/>
    </location>
</feature>
<dbReference type="InterPro" id="IPR001063">
    <property type="entry name" value="Ribosomal_uL22"/>
</dbReference>
<dbReference type="CDD" id="cd00336">
    <property type="entry name" value="Ribosomal_L22"/>
    <property type="match status" value="1"/>
</dbReference>
<evidence type="ECO:0000313" key="7">
    <source>
        <dbReference type="Proteomes" id="UP000799421"/>
    </source>
</evidence>
<gene>
    <name evidence="6" type="ORF">K470DRAFT_299305</name>
</gene>
<dbReference type="GO" id="GO:0015934">
    <property type="term" value="C:large ribosomal subunit"/>
    <property type="evidence" value="ECO:0007669"/>
    <property type="project" value="InterPro"/>
</dbReference>
<dbReference type="PROSITE" id="PS00464">
    <property type="entry name" value="RIBOSOMAL_L22"/>
    <property type="match status" value="1"/>
</dbReference>
<evidence type="ECO:0000256" key="2">
    <source>
        <dbReference type="ARBA" id="ARBA00022980"/>
    </source>
</evidence>
<sequence length="331" mass="38193">MSLGLQVRRLASNGGFRSTLQIRQRVLRQQARFAFFGRDKGDQKENVSNPVLEEYNSQLERERAEGKSSAADSLKPGGLSSSSIFEDDRHIQKHLAGDEATESKSGTVNIGGVEREVPPMLAMLDPDPNARERWERKKVIEMVRKRGRLSKEEMIKRTEREHVSKSHNFKTSIKKLTKLAHQIAGKTLDEAITQMRFSKKGVAEDVLKQLEFARDEAIVRRGLGLGDDQEPTQIQLKNGRKHIIKNSSQIYIDQAWVGRGPYGKLPDYRARGRLFIMRTPWTHLTVVLKEEATRIREHAEREGRRRMKLFRKASTQLPDRPVVWQRPWYTF</sequence>
<dbReference type="Proteomes" id="UP000799421">
    <property type="component" value="Unassembled WGS sequence"/>
</dbReference>
<reference evidence="6" key="1">
    <citation type="journal article" date="2020" name="Stud. Mycol.">
        <title>101 Dothideomycetes genomes: a test case for predicting lifestyles and emergence of pathogens.</title>
        <authorList>
            <person name="Haridas S."/>
            <person name="Albert R."/>
            <person name="Binder M."/>
            <person name="Bloem J."/>
            <person name="Labutti K."/>
            <person name="Salamov A."/>
            <person name="Andreopoulos B."/>
            <person name="Baker S."/>
            <person name="Barry K."/>
            <person name="Bills G."/>
            <person name="Bluhm B."/>
            <person name="Cannon C."/>
            <person name="Castanera R."/>
            <person name="Culley D."/>
            <person name="Daum C."/>
            <person name="Ezra D."/>
            <person name="Gonzalez J."/>
            <person name="Henrissat B."/>
            <person name="Kuo A."/>
            <person name="Liang C."/>
            <person name="Lipzen A."/>
            <person name="Lutzoni F."/>
            <person name="Magnuson J."/>
            <person name="Mondo S."/>
            <person name="Nolan M."/>
            <person name="Ohm R."/>
            <person name="Pangilinan J."/>
            <person name="Park H.-J."/>
            <person name="Ramirez L."/>
            <person name="Alfaro M."/>
            <person name="Sun H."/>
            <person name="Tritt A."/>
            <person name="Yoshinaga Y."/>
            <person name="Zwiers L.-H."/>
            <person name="Turgeon B."/>
            <person name="Goodwin S."/>
            <person name="Spatafora J."/>
            <person name="Crous P."/>
            <person name="Grigoriev I."/>
        </authorList>
    </citation>
    <scope>NUCLEOTIDE SEQUENCE</scope>
    <source>
        <strain evidence="6">CBS 480.64</strain>
    </source>
</reference>
<protein>
    <submittedName>
        <fullName evidence="6">Ribosomal protein L22</fullName>
    </submittedName>
</protein>
<dbReference type="Pfam" id="PF00237">
    <property type="entry name" value="Ribosomal_L22"/>
    <property type="match status" value="1"/>
</dbReference>
<dbReference type="InterPro" id="IPR018260">
    <property type="entry name" value="Ribosomal_uL22_CS"/>
</dbReference>
<dbReference type="AlphaFoldDB" id="A0A6A7C1J0"/>
<comment type="similarity">
    <text evidence="1 4">Belongs to the universal ribosomal protein uL22 family.</text>
</comment>
<keyword evidence="2 4" id="KW-0689">Ribosomal protein</keyword>
<dbReference type="GO" id="GO:0006412">
    <property type="term" value="P:translation"/>
    <property type="evidence" value="ECO:0007669"/>
    <property type="project" value="InterPro"/>
</dbReference>
<dbReference type="InterPro" id="IPR036394">
    <property type="entry name" value="Ribosomal_uL22_sf"/>
</dbReference>